<comment type="caution">
    <text evidence="3">The sequence shown here is derived from an EMBL/GenBank/DDBJ whole genome shotgun (WGS) entry which is preliminary data.</text>
</comment>
<reference evidence="3 4" key="1">
    <citation type="submission" date="2023-09" db="EMBL/GenBank/DDBJ databases">
        <title>Streptomyces sp. nov.: A antagonism against Alternaria gaisen Producing Streptochlin, Isolated from Tamarix root soil.</title>
        <authorList>
            <person name="Chen Y."/>
        </authorList>
    </citation>
    <scope>NUCLEOTIDE SEQUENCE [LARGE SCALE GENOMIC DNA]</scope>
    <source>
        <strain evidence="3 4">TRM76323</strain>
    </source>
</reference>
<dbReference type="SUPFAM" id="SSF52266">
    <property type="entry name" value="SGNH hydrolase"/>
    <property type="match status" value="1"/>
</dbReference>
<keyword evidence="3" id="KW-0378">Hydrolase</keyword>
<dbReference type="PANTHER" id="PTHR37981">
    <property type="entry name" value="LIPASE 2"/>
    <property type="match status" value="1"/>
</dbReference>
<sequence length="337" mass="35690">MRKSLSARRRAAALLPLVVMSLGAWTHAPVRPPNPVHLRAVFLGDAYTAGYGIAPVDGNALLCVRATDNVPAVMVDQLADQAVEVQVQADVSCAGARLNHVWEPQDLGGGLTAEPQKRALRKDTQLVVGSLGADTVGLGPILKQCSARLRGNEGALMPATAVDTASPAADCRAFFEKGAGATWLKERFAVAATDLDKLFSEIRSESPDARAVLVGYPRLVPEDTTTCRAAVPGGTEKPLADVPENALSFLDKKVQVPLNDLMKAKAAANGAHFVDLYAHTEPLTACAGLERGIGALLEPSAVTLLHQPLPWFLHPNETGRDTYGDVAAKDIAKLYVK</sequence>
<dbReference type="Pfam" id="PF13472">
    <property type="entry name" value="Lipase_GDSL_2"/>
    <property type="match status" value="1"/>
</dbReference>
<dbReference type="GO" id="GO:0016787">
    <property type="term" value="F:hydrolase activity"/>
    <property type="evidence" value="ECO:0007669"/>
    <property type="project" value="UniProtKB-KW"/>
</dbReference>
<evidence type="ECO:0000256" key="1">
    <source>
        <dbReference type="SAM" id="SignalP"/>
    </source>
</evidence>
<dbReference type="Proteomes" id="UP001250181">
    <property type="component" value="Unassembled WGS sequence"/>
</dbReference>
<gene>
    <name evidence="3" type="ORF">RND61_12080</name>
</gene>
<evidence type="ECO:0000313" key="4">
    <source>
        <dbReference type="Proteomes" id="UP001250181"/>
    </source>
</evidence>
<dbReference type="EC" id="3.1.-.-" evidence="3"/>
<dbReference type="Gene3D" id="3.40.50.1110">
    <property type="entry name" value="SGNH hydrolase"/>
    <property type="match status" value="1"/>
</dbReference>
<feature type="chain" id="PRO_5047101358" evidence="1">
    <location>
        <begin position="27"/>
        <end position="337"/>
    </location>
</feature>
<dbReference type="InterPro" id="IPR037460">
    <property type="entry name" value="SEST-like"/>
</dbReference>
<evidence type="ECO:0000313" key="3">
    <source>
        <dbReference type="EMBL" id="MDT9682803.1"/>
    </source>
</evidence>
<dbReference type="InterPro" id="IPR013830">
    <property type="entry name" value="SGNH_hydro"/>
</dbReference>
<dbReference type="InterPro" id="IPR036514">
    <property type="entry name" value="SGNH_hydro_sf"/>
</dbReference>
<dbReference type="CDD" id="cd01823">
    <property type="entry name" value="SEST_like"/>
    <property type="match status" value="1"/>
</dbReference>
<organism evidence="3 4">
    <name type="scientific">Streptomyces tamarix</name>
    <dbReference type="NCBI Taxonomy" id="3078565"/>
    <lineage>
        <taxon>Bacteria</taxon>
        <taxon>Bacillati</taxon>
        <taxon>Actinomycetota</taxon>
        <taxon>Actinomycetes</taxon>
        <taxon>Kitasatosporales</taxon>
        <taxon>Streptomycetaceae</taxon>
        <taxon>Streptomyces</taxon>
    </lineage>
</organism>
<keyword evidence="4" id="KW-1185">Reference proteome</keyword>
<dbReference type="RefSeq" id="WP_315877883.1">
    <property type="nucleotide sequence ID" value="NZ_JAWCTQ010000012.1"/>
</dbReference>
<dbReference type="EMBL" id="JAWCTQ010000012">
    <property type="protein sequence ID" value="MDT9682803.1"/>
    <property type="molecule type" value="Genomic_DNA"/>
</dbReference>
<name>A0ABU3QJ46_9ACTN</name>
<accession>A0ABU3QJ46</accession>
<protein>
    <submittedName>
        <fullName evidence="3">SGNH/GDSL hydrolase family protein</fullName>
        <ecNumber evidence="3">3.1.-.-</ecNumber>
    </submittedName>
</protein>
<proteinExistence type="predicted"/>
<keyword evidence="1" id="KW-0732">Signal</keyword>
<feature type="signal peptide" evidence="1">
    <location>
        <begin position="1"/>
        <end position="26"/>
    </location>
</feature>
<dbReference type="PANTHER" id="PTHR37981:SF1">
    <property type="entry name" value="SGNH HYDROLASE-TYPE ESTERASE DOMAIN-CONTAINING PROTEIN"/>
    <property type="match status" value="1"/>
</dbReference>
<evidence type="ECO:0000259" key="2">
    <source>
        <dbReference type="Pfam" id="PF13472"/>
    </source>
</evidence>
<feature type="domain" description="SGNH hydrolase-type esterase" evidence="2">
    <location>
        <begin position="42"/>
        <end position="319"/>
    </location>
</feature>